<proteinExistence type="predicted"/>
<evidence type="ECO:0000313" key="1">
    <source>
        <dbReference type="EMBL" id="MCD7471625.1"/>
    </source>
</evidence>
<feature type="non-terminal residue" evidence="1">
    <location>
        <position position="1"/>
    </location>
</feature>
<protein>
    <submittedName>
        <fullName evidence="1">Uncharacterized protein</fullName>
    </submittedName>
</protein>
<accession>A0ABS8TL94</accession>
<gene>
    <name evidence="1" type="ORF">HAX54_012208</name>
</gene>
<dbReference type="EMBL" id="JACEIK010001705">
    <property type="protein sequence ID" value="MCD7471625.1"/>
    <property type="molecule type" value="Genomic_DNA"/>
</dbReference>
<organism evidence="1 2">
    <name type="scientific">Datura stramonium</name>
    <name type="common">Jimsonweed</name>
    <name type="synonym">Common thornapple</name>
    <dbReference type="NCBI Taxonomy" id="4076"/>
    <lineage>
        <taxon>Eukaryota</taxon>
        <taxon>Viridiplantae</taxon>
        <taxon>Streptophyta</taxon>
        <taxon>Embryophyta</taxon>
        <taxon>Tracheophyta</taxon>
        <taxon>Spermatophyta</taxon>
        <taxon>Magnoliopsida</taxon>
        <taxon>eudicotyledons</taxon>
        <taxon>Gunneridae</taxon>
        <taxon>Pentapetalae</taxon>
        <taxon>asterids</taxon>
        <taxon>lamiids</taxon>
        <taxon>Solanales</taxon>
        <taxon>Solanaceae</taxon>
        <taxon>Solanoideae</taxon>
        <taxon>Datureae</taxon>
        <taxon>Datura</taxon>
    </lineage>
</organism>
<name>A0ABS8TL94_DATST</name>
<keyword evidence="2" id="KW-1185">Reference proteome</keyword>
<dbReference type="Proteomes" id="UP000823775">
    <property type="component" value="Unassembled WGS sequence"/>
</dbReference>
<evidence type="ECO:0000313" key="2">
    <source>
        <dbReference type="Proteomes" id="UP000823775"/>
    </source>
</evidence>
<comment type="caution">
    <text evidence="1">The sequence shown here is derived from an EMBL/GenBank/DDBJ whole genome shotgun (WGS) entry which is preliminary data.</text>
</comment>
<sequence>TLRVPFIDAIKMISGFAKYTKMFLLGVSGDSEELVPVTHYVRAIITGTSVEKKGDP</sequence>
<reference evidence="1 2" key="1">
    <citation type="journal article" date="2021" name="BMC Genomics">
        <title>Datura genome reveals duplications of psychoactive alkaloid biosynthetic genes and high mutation rate following tissue culture.</title>
        <authorList>
            <person name="Rajewski A."/>
            <person name="Carter-House D."/>
            <person name="Stajich J."/>
            <person name="Litt A."/>
        </authorList>
    </citation>
    <scope>NUCLEOTIDE SEQUENCE [LARGE SCALE GENOMIC DNA]</scope>
    <source>
        <strain evidence="1">AR-01</strain>
    </source>
</reference>
<feature type="non-terminal residue" evidence="1">
    <location>
        <position position="56"/>
    </location>
</feature>